<dbReference type="PANTHER" id="PTHR30441:SF4">
    <property type="entry name" value="PROTEIN ASMA"/>
    <property type="match status" value="1"/>
</dbReference>
<name>A0A855X4M9_9BACT</name>
<dbReference type="GO" id="GO:0005886">
    <property type="term" value="C:plasma membrane"/>
    <property type="evidence" value="ECO:0007669"/>
    <property type="project" value="TreeGrafter"/>
</dbReference>
<reference evidence="1 2" key="1">
    <citation type="journal article" date="2018" name="ISME J.">
        <title>A methanotrophic archaeon couples anaerobic oxidation of methane to Fe(III) reduction.</title>
        <authorList>
            <person name="Cai C."/>
            <person name="Leu A.O."/>
            <person name="Xie G.J."/>
            <person name="Guo J."/>
            <person name="Feng Y."/>
            <person name="Zhao J.X."/>
            <person name="Tyson G.W."/>
            <person name="Yuan Z."/>
            <person name="Hu S."/>
        </authorList>
    </citation>
    <scope>NUCLEOTIDE SEQUENCE [LARGE SCALE GENOMIC DNA]</scope>
    <source>
        <strain evidence="1">FeB_12</strain>
    </source>
</reference>
<dbReference type="GO" id="GO:0090313">
    <property type="term" value="P:regulation of protein targeting to membrane"/>
    <property type="evidence" value="ECO:0007669"/>
    <property type="project" value="TreeGrafter"/>
</dbReference>
<protein>
    <recommendedName>
        <fullName evidence="3">AsmA family protein</fullName>
    </recommendedName>
</protein>
<dbReference type="Proteomes" id="UP000250918">
    <property type="component" value="Unassembled WGS sequence"/>
</dbReference>
<evidence type="ECO:0008006" key="3">
    <source>
        <dbReference type="Google" id="ProtNLM"/>
    </source>
</evidence>
<evidence type="ECO:0000313" key="1">
    <source>
        <dbReference type="EMBL" id="PWB70057.1"/>
    </source>
</evidence>
<evidence type="ECO:0000313" key="2">
    <source>
        <dbReference type="Proteomes" id="UP000250918"/>
    </source>
</evidence>
<dbReference type="InterPro" id="IPR052894">
    <property type="entry name" value="AsmA-related"/>
</dbReference>
<proteinExistence type="predicted"/>
<comment type="caution">
    <text evidence="1">The sequence shown here is derived from an EMBL/GenBank/DDBJ whole genome shotgun (WGS) entry which is preliminary data.</text>
</comment>
<sequence length="247" mass="26451">MIKKIALSLVVLVIAVLVVVYFARNILVKKAVEGGSEYALGVKTDLGSASLEIGGGSLELDNLAVHNPEGFAAGDFLTLKRGMIAVQTGSMLDKEVKVDSFIIDGVNLNLEQIDRKGNYQYLLDHIKRIDMSSSKESQKFRIGLIALRDINVSGSLNLLGKNVQKSFKLDDFAIRDVGSDNGARVSEIAATVVKTLISKALAAGSGVLPEGFGKNLGEMKDQAIEKAKTEATDKLKDLGKSLTGEKK</sequence>
<dbReference type="PANTHER" id="PTHR30441">
    <property type="entry name" value="DUF748 DOMAIN-CONTAINING PROTEIN"/>
    <property type="match status" value="1"/>
</dbReference>
<organism evidence="1 2">
    <name type="scientific">candidate division GN15 bacterium</name>
    <dbReference type="NCBI Taxonomy" id="2072418"/>
    <lineage>
        <taxon>Bacteria</taxon>
        <taxon>candidate division GN15</taxon>
    </lineage>
</organism>
<gene>
    <name evidence="1" type="ORF">C3F09_09760</name>
</gene>
<accession>A0A855X4M9</accession>
<dbReference type="EMBL" id="PQAP01000156">
    <property type="protein sequence ID" value="PWB70057.1"/>
    <property type="molecule type" value="Genomic_DNA"/>
</dbReference>
<dbReference type="AlphaFoldDB" id="A0A855X4M9"/>